<dbReference type="NCBIfam" id="TIGR00184">
    <property type="entry name" value="purA"/>
    <property type="match status" value="1"/>
</dbReference>
<evidence type="ECO:0000256" key="7">
    <source>
        <dbReference type="ARBA" id="ARBA00023134"/>
    </source>
</evidence>
<dbReference type="OrthoDB" id="9807553at2"/>
<dbReference type="UniPathway" id="UPA00075">
    <property type="reaction ID" value="UER00335"/>
</dbReference>
<dbReference type="Gene3D" id="1.10.300.10">
    <property type="entry name" value="Adenylosuccinate Synthetase, subunit A, domain 2"/>
    <property type="match status" value="1"/>
</dbReference>
<dbReference type="InterPro" id="IPR018220">
    <property type="entry name" value="Adenylosuccin_syn_GTP-bd"/>
</dbReference>
<dbReference type="InterPro" id="IPR042109">
    <property type="entry name" value="Adenylosuccinate_synth_dom1"/>
</dbReference>
<keyword evidence="7 8" id="KW-0342">GTP-binding</keyword>
<dbReference type="AlphaFoldDB" id="A0A3G1KZG3"/>
<evidence type="ECO:0000256" key="6">
    <source>
        <dbReference type="ARBA" id="ARBA00022842"/>
    </source>
</evidence>
<dbReference type="InterPro" id="IPR033128">
    <property type="entry name" value="Adenylosuccin_syn_Lys_AS"/>
</dbReference>
<comment type="catalytic activity">
    <reaction evidence="8 10">
        <text>IMP + L-aspartate + GTP = N(6)-(1,2-dicarboxyethyl)-AMP + GDP + phosphate + 2 H(+)</text>
        <dbReference type="Rhea" id="RHEA:15753"/>
        <dbReference type="ChEBI" id="CHEBI:15378"/>
        <dbReference type="ChEBI" id="CHEBI:29991"/>
        <dbReference type="ChEBI" id="CHEBI:37565"/>
        <dbReference type="ChEBI" id="CHEBI:43474"/>
        <dbReference type="ChEBI" id="CHEBI:57567"/>
        <dbReference type="ChEBI" id="CHEBI:58053"/>
        <dbReference type="ChEBI" id="CHEBI:58189"/>
        <dbReference type="EC" id="6.3.4.4"/>
    </reaction>
</comment>
<feature type="binding site" evidence="8">
    <location>
        <position position="40"/>
    </location>
    <ligand>
        <name>Mg(2+)</name>
        <dbReference type="ChEBI" id="CHEBI:18420"/>
    </ligand>
</feature>
<accession>A0A3G1KZG3</accession>
<feature type="binding site" description="in other chain" evidence="8">
    <location>
        <position position="223"/>
    </location>
    <ligand>
        <name>IMP</name>
        <dbReference type="ChEBI" id="CHEBI:58053"/>
        <note>ligand shared between dimeric partners</note>
    </ligand>
</feature>
<dbReference type="EC" id="6.3.4.4" evidence="8 10"/>
<feature type="active site" description="Proton acceptor" evidence="8">
    <location>
        <position position="13"/>
    </location>
</feature>
<dbReference type="HAMAP" id="MF_00011">
    <property type="entry name" value="Adenylosucc_synth"/>
    <property type="match status" value="1"/>
</dbReference>
<dbReference type="GO" id="GO:0046040">
    <property type="term" value="P:IMP metabolic process"/>
    <property type="evidence" value="ECO:0007669"/>
    <property type="project" value="TreeGrafter"/>
</dbReference>
<comment type="similarity">
    <text evidence="8 10">Belongs to the adenylosuccinate synthetase family.</text>
</comment>
<comment type="subunit">
    <text evidence="1 8">Homodimer.</text>
</comment>
<protein>
    <recommendedName>
        <fullName evidence="8 10">Adenylosuccinate synthetase</fullName>
        <shortName evidence="8">AMPSase</shortName>
        <shortName evidence="8">AdSS</shortName>
        <ecNumber evidence="8 10">6.3.4.4</ecNumber>
    </recommendedName>
    <alternativeName>
        <fullName evidence="8">IMP--aspartate ligase</fullName>
    </alternativeName>
</protein>
<dbReference type="GO" id="GO:0005737">
    <property type="term" value="C:cytoplasm"/>
    <property type="evidence" value="ECO:0007669"/>
    <property type="project" value="UniProtKB-SubCell"/>
</dbReference>
<dbReference type="SUPFAM" id="SSF52540">
    <property type="entry name" value="P-loop containing nucleoside triphosphate hydrolases"/>
    <property type="match status" value="1"/>
</dbReference>
<dbReference type="Gene3D" id="3.90.170.10">
    <property type="entry name" value="Adenylosuccinate Synthetase, subunit A, domain 3"/>
    <property type="match status" value="1"/>
</dbReference>
<feature type="binding site" evidence="8">
    <location>
        <begin position="12"/>
        <end position="18"/>
    </location>
    <ligand>
        <name>GTP</name>
        <dbReference type="ChEBI" id="CHEBI:37565"/>
    </ligand>
</feature>
<evidence type="ECO:0000256" key="8">
    <source>
        <dbReference type="HAMAP-Rule" id="MF_00011"/>
    </source>
</evidence>
<name>A0A3G1KZG3_FORW1</name>
<keyword evidence="3 8" id="KW-0479">Metal-binding</keyword>
<feature type="binding site" evidence="8">
    <location>
        <position position="304"/>
    </location>
    <ligand>
        <name>GTP</name>
        <dbReference type="ChEBI" id="CHEBI:37565"/>
    </ligand>
</feature>
<dbReference type="GO" id="GO:0044208">
    <property type="term" value="P:'de novo' AMP biosynthetic process"/>
    <property type="evidence" value="ECO:0007669"/>
    <property type="project" value="UniProtKB-UniRule"/>
</dbReference>
<gene>
    <name evidence="8" type="primary">purA</name>
    <name evidence="11" type="ORF">DCMF_26175</name>
</gene>
<evidence type="ECO:0000256" key="9">
    <source>
        <dbReference type="PROSITE-ProRule" id="PRU10134"/>
    </source>
</evidence>
<keyword evidence="12" id="KW-1185">Reference proteome</keyword>
<dbReference type="EMBL" id="CP017634">
    <property type="protein sequence ID" value="ATW27774.1"/>
    <property type="molecule type" value="Genomic_DNA"/>
</dbReference>
<dbReference type="InterPro" id="IPR042110">
    <property type="entry name" value="Adenylosuccinate_synth_dom2"/>
</dbReference>
<dbReference type="Pfam" id="PF00709">
    <property type="entry name" value="Adenylsucc_synt"/>
    <property type="match status" value="1"/>
</dbReference>
<feature type="binding site" evidence="8">
    <location>
        <position position="13"/>
    </location>
    <ligand>
        <name>Mg(2+)</name>
        <dbReference type="ChEBI" id="CHEBI:18420"/>
    </ligand>
</feature>
<comment type="pathway">
    <text evidence="8 10">Purine metabolism; AMP biosynthesis via de novo pathway; AMP from IMP: step 1/2.</text>
</comment>
<evidence type="ECO:0000313" key="11">
    <source>
        <dbReference type="EMBL" id="ATW27774.1"/>
    </source>
</evidence>
<reference evidence="11 12" key="1">
    <citation type="submission" date="2016-10" db="EMBL/GenBank/DDBJ databases">
        <title>Complete Genome Sequence of Peptococcaceae strain DCMF.</title>
        <authorList>
            <person name="Edwards R.J."/>
            <person name="Holland S.I."/>
            <person name="Deshpande N.P."/>
            <person name="Wong Y.K."/>
            <person name="Ertan H."/>
            <person name="Manefield M."/>
            <person name="Russell T.L."/>
            <person name="Lee M.J."/>
        </authorList>
    </citation>
    <scope>NUCLEOTIDE SEQUENCE [LARGE SCALE GENOMIC DNA]</scope>
    <source>
        <strain evidence="11 12">DCMF</strain>
    </source>
</reference>
<evidence type="ECO:0000256" key="1">
    <source>
        <dbReference type="ARBA" id="ARBA00011738"/>
    </source>
</evidence>
<dbReference type="InterPro" id="IPR027417">
    <property type="entry name" value="P-loop_NTPase"/>
</dbReference>
<dbReference type="PANTHER" id="PTHR11846">
    <property type="entry name" value="ADENYLOSUCCINATE SYNTHETASE"/>
    <property type="match status" value="1"/>
</dbReference>
<evidence type="ECO:0000256" key="5">
    <source>
        <dbReference type="ARBA" id="ARBA00022755"/>
    </source>
</evidence>
<evidence type="ECO:0000256" key="4">
    <source>
        <dbReference type="ARBA" id="ARBA00022741"/>
    </source>
</evidence>
<proteinExistence type="inferred from homology"/>
<dbReference type="RefSeq" id="WP_148137158.1">
    <property type="nucleotide sequence ID" value="NZ_CP017634.1"/>
</dbReference>
<evidence type="ECO:0000256" key="10">
    <source>
        <dbReference type="RuleBase" id="RU000520"/>
    </source>
</evidence>
<keyword evidence="6 8" id="KW-0460">Magnesium</keyword>
<feature type="binding site" evidence="8">
    <location>
        <begin position="40"/>
        <end position="42"/>
    </location>
    <ligand>
        <name>GTP</name>
        <dbReference type="ChEBI" id="CHEBI:37565"/>
    </ligand>
</feature>
<dbReference type="GO" id="GO:0005525">
    <property type="term" value="F:GTP binding"/>
    <property type="evidence" value="ECO:0007669"/>
    <property type="project" value="UniProtKB-UniRule"/>
</dbReference>
<feature type="binding site" description="in other chain" evidence="8">
    <location>
        <begin position="38"/>
        <end position="41"/>
    </location>
    <ligand>
        <name>IMP</name>
        <dbReference type="ChEBI" id="CHEBI:58053"/>
        <note>ligand shared between dimeric partners</note>
    </ligand>
</feature>
<feature type="binding site" evidence="8">
    <location>
        <position position="142"/>
    </location>
    <ligand>
        <name>IMP</name>
        <dbReference type="ChEBI" id="CHEBI:58053"/>
        <note>ligand shared between dimeric partners</note>
    </ligand>
</feature>
<dbReference type="FunFam" id="1.10.300.10:FF:000001">
    <property type="entry name" value="Adenylosuccinate synthetase"/>
    <property type="match status" value="1"/>
</dbReference>
<evidence type="ECO:0000256" key="3">
    <source>
        <dbReference type="ARBA" id="ARBA00022723"/>
    </source>
</evidence>
<dbReference type="NCBIfam" id="NF002223">
    <property type="entry name" value="PRK01117.1"/>
    <property type="match status" value="1"/>
</dbReference>
<dbReference type="CDD" id="cd03108">
    <property type="entry name" value="AdSS"/>
    <property type="match status" value="1"/>
</dbReference>
<feature type="binding site" description="in other chain" evidence="8">
    <location>
        <position position="302"/>
    </location>
    <ligand>
        <name>IMP</name>
        <dbReference type="ChEBI" id="CHEBI:58053"/>
        <note>ligand shared between dimeric partners</note>
    </ligand>
</feature>
<keyword evidence="5 8" id="KW-0658">Purine biosynthesis</keyword>
<feature type="active site" evidence="9">
    <location>
        <position position="139"/>
    </location>
</feature>
<dbReference type="KEGG" id="fwa:DCMF_26175"/>
<dbReference type="InterPro" id="IPR042111">
    <property type="entry name" value="Adenylosuccinate_synth_dom3"/>
</dbReference>
<feature type="active site" description="Proton donor" evidence="8">
    <location>
        <position position="41"/>
    </location>
</feature>
<dbReference type="PROSITE" id="PS00513">
    <property type="entry name" value="ADENYLOSUCCIN_SYN_2"/>
    <property type="match status" value="1"/>
</dbReference>
<feature type="binding site" evidence="8">
    <location>
        <begin position="330"/>
        <end position="332"/>
    </location>
    <ligand>
        <name>GTP</name>
        <dbReference type="ChEBI" id="CHEBI:37565"/>
    </ligand>
</feature>
<dbReference type="Gene3D" id="3.40.440.10">
    <property type="entry name" value="Adenylosuccinate Synthetase, subunit A, domain 1"/>
    <property type="match status" value="1"/>
</dbReference>
<dbReference type="GO" id="GO:0000287">
    <property type="term" value="F:magnesium ion binding"/>
    <property type="evidence" value="ECO:0007669"/>
    <property type="project" value="UniProtKB-UniRule"/>
</dbReference>
<dbReference type="InterPro" id="IPR001114">
    <property type="entry name" value="Adenylosuccinate_synthetase"/>
</dbReference>
<feature type="binding site" description="in other chain" evidence="8">
    <location>
        <begin position="13"/>
        <end position="16"/>
    </location>
    <ligand>
        <name>IMP</name>
        <dbReference type="ChEBI" id="CHEBI:58053"/>
        <note>ligand shared between dimeric partners</note>
    </ligand>
</feature>
<feature type="binding site" description="in other chain" evidence="8">
    <location>
        <position position="238"/>
    </location>
    <ligand>
        <name>IMP</name>
        <dbReference type="ChEBI" id="CHEBI:58053"/>
        <note>ligand shared between dimeric partners</note>
    </ligand>
</feature>
<comment type="cofactor">
    <cofactor evidence="8">
        <name>Mg(2+)</name>
        <dbReference type="ChEBI" id="CHEBI:18420"/>
    </cofactor>
    <text evidence="8">Binds 1 Mg(2+) ion per subunit.</text>
</comment>
<keyword evidence="4 8" id="KW-0547">Nucleotide-binding</keyword>
<feature type="binding site" evidence="8">
    <location>
        <begin position="298"/>
        <end position="304"/>
    </location>
    <ligand>
        <name>substrate</name>
    </ligand>
</feature>
<dbReference type="SMART" id="SM00788">
    <property type="entry name" value="Adenylsucc_synt"/>
    <property type="match status" value="1"/>
</dbReference>
<evidence type="ECO:0000256" key="2">
    <source>
        <dbReference type="ARBA" id="ARBA00022598"/>
    </source>
</evidence>
<dbReference type="PANTHER" id="PTHR11846:SF0">
    <property type="entry name" value="ADENYLOSUCCINATE SYNTHETASE"/>
    <property type="match status" value="1"/>
</dbReference>
<feature type="binding site" evidence="8">
    <location>
        <begin position="412"/>
        <end position="414"/>
    </location>
    <ligand>
        <name>GTP</name>
        <dbReference type="ChEBI" id="CHEBI:37565"/>
    </ligand>
</feature>
<comment type="subcellular location">
    <subcellularLocation>
        <location evidence="8">Cytoplasm</location>
    </subcellularLocation>
</comment>
<evidence type="ECO:0000313" key="12">
    <source>
        <dbReference type="Proteomes" id="UP000323521"/>
    </source>
</evidence>
<comment type="function">
    <text evidence="8">Plays an important role in the de novo pathway of purine nucleotide biosynthesis. Catalyzes the first committed step in the biosynthesis of AMP from IMP.</text>
</comment>
<sequence length="427" mass="46953">MSAVVLIGAQWGDEGKGKITDYLAGQADVVARYQGGNNAGHTVVAEGREYKLHLIPSGILYPQTACVIGNGVVVDPEVLLHELDTLKEQGINCENLHISDAAHVIMPYHRRLDALEEEERGGNKLGTTCLGIGPAYSDKTARIGIRMGDLFDRAGFMDKLHRNLEQKNRLLKTGYYRESFTVEEIWEPFQAYACRLKKYVKDTSLFVNRALDAGQHVLFEGAQGSLLDLDHGTYPYVTSSYPTAGGACLGMGVGPTRINHVIGVTKAYTTRVGEGPFPTELFGAVGRQIHERGREFGTTTGRPRRCGWLDLVVLRYTARVNGLTSLAMTKLDVLDHLSSIYICTGYVYQGQVLEEFPHQLEVLGACRPQYEELPGWQEDTSGAATLSQLPGNARHYLDRVEELTGVPISLVAIGPGRHQTIPLKPVF</sequence>
<dbReference type="PROSITE" id="PS01266">
    <property type="entry name" value="ADENYLOSUCCIN_SYN_1"/>
    <property type="match status" value="1"/>
</dbReference>
<dbReference type="Proteomes" id="UP000323521">
    <property type="component" value="Chromosome"/>
</dbReference>
<dbReference type="FunFam" id="3.90.170.10:FF:000001">
    <property type="entry name" value="Adenylosuccinate synthetase"/>
    <property type="match status" value="1"/>
</dbReference>
<feature type="binding site" description="in other chain" evidence="8">
    <location>
        <position position="128"/>
    </location>
    <ligand>
        <name>IMP</name>
        <dbReference type="ChEBI" id="CHEBI:58053"/>
        <note>ligand shared between dimeric partners</note>
    </ligand>
</feature>
<dbReference type="GO" id="GO:0004019">
    <property type="term" value="F:adenylosuccinate synthase activity"/>
    <property type="evidence" value="ECO:0007669"/>
    <property type="project" value="UniProtKB-UniRule"/>
</dbReference>
<keyword evidence="8" id="KW-0963">Cytoplasm</keyword>
<organism evidence="11 12">
    <name type="scientific">Formimonas warabiya</name>
    <dbReference type="NCBI Taxonomy" id="1761012"/>
    <lineage>
        <taxon>Bacteria</taxon>
        <taxon>Bacillati</taxon>
        <taxon>Bacillota</taxon>
        <taxon>Clostridia</taxon>
        <taxon>Eubacteriales</taxon>
        <taxon>Peptococcaceae</taxon>
        <taxon>Candidatus Formimonas</taxon>
    </lineage>
</organism>
<keyword evidence="2 8" id="KW-0436">Ligase</keyword>